<evidence type="ECO:0000313" key="1">
    <source>
        <dbReference type="EMBL" id="PUU82146.1"/>
    </source>
</evidence>
<keyword evidence="2" id="KW-1185">Reference proteome</keyword>
<proteinExistence type="predicted"/>
<dbReference type="EMBL" id="NESQ01000033">
    <property type="protein sequence ID" value="PUU82146.1"/>
    <property type="molecule type" value="Genomic_DNA"/>
</dbReference>
<reference evidence="1 2" key="1">
    <citation type="submission" date="2017-04" db="EMBL/GenBank/DDBJ databases">
        <title>Draft genome sequence of Tuber borchii Vittad., a whitish edible truffle.</title>
        <authorList>
            <consortium name="DOE Joint Genome Institute"/>
            <person name="Murat C."/>
            <person name="Kuo A."/>
            <person name="Barry K.W."/>
            <person name="Clum A."/>
            <person name="Dockter R.B."/>
            <person name="Fauchery L."/>
            <person name="Iotti M."/>
            <person name="Kohler A."/>
            <person name="Labutti K."/>
            <person name="Lindquist E.A."/>
            <person name="Lipzen A."/>
            <person name="Ohm R.A."/>
            <person name="Wang M."/>
            <person name="Grigoriev I.V."/>
            <person name="Zambonelli A."/>
            <person name="Martin F.M."/>
        </authorList>
    </citation>
    <scope>NUCLEOTIDE SEQUENCE [LARGE SCALE GENOMIC DNA]</scope>
    <source>
        <strain evidence="1 2">Tbo3840</strain>
    </source>
</reference>
<evidence type="ECO:0000313" key="2">
    <source>
        <dbReference type="Proteomes" id="UP000244722"/>
    </source>
</evidence>
<gene>
    <name evidence="1" type="ORF">B9Z19DRAFT_1121178</name>
</gene>
<comment type="caution">
    <text evidence="1">The sequence shown here is derived from an EMBL/GenBank/DDBJ whole genome shotgun (WGS) entry which is preliminary data.</text>
</comment>
<dbReference type="OrthoDB" id="4638065at2759"/>
<dbReference type="Proteomes" id="UP000244722">
    <property type="component" value="Unassembled WGS sequence"/>
</dbReference>
<name>A0A2T7A330_TUBBO</name>
<sequence>MASLHLDTYLEAIVSNTIEVFFQIDSHGERVPPTSCKATLEDTQALGSSFEQNDIGHKGFHVALNKNYEKIFVMFGGGLKLIYGNQIGDIKTTKIASFRIRTSVGHLGHGLESITVEFRWSYIKKALLPLFKDMGAITRAQRILLAAIDLECLQEYEKILGKCLDHRTSFETDEQECFTLRACLVNVFTEPHVDGRDVKNGWASMYPLGIARFPEGDPAILKDRSGSVEWNLCKRYKKDEGLIE</sequence>
<organism evidence="1 2">
    <name type="scientific">Tuber borchii</name>
    <name type="common">White truffle</name>
    <dbReference type="NCBI Taxonomy" id="42251"/>
    <lineage>
        <taxon>Eukaryota</taxon>
        <taxon>Fungi</taxon>
        <taxon>Dikarya</taxon>
        <taxon>Ascomycota</taxon>
        <taxon>Pezizomycotina</taxon>
        <taxon>Pezizomycetes</taxon>
        <taxon>Pezizales</taxon>
        <taxon>Tuberaceae</taxon>
        <taxon>Tuber</taxon>
    </lineage>
</organism>
<accession>A0A2T7A330</accession>
<protein>
    <submittedName>
        <fullName evidence="1">Uncharacterized protein</fullName>
    </submittedName>
</protein>
<dbReference type="AlphaFoldDB" id="A0A2T7A330"/>